<keyword evidence="3" id="KW-1185">Reference proteome</keyword>
<dbReference type="EMBL" id="VSRR010001775">
    <property type="protein sequence ID" value="MPC27613.1"/>
    <property type="molecule type" value="Genomic_DNA"/>
</dbReference>
<organism evidence="2 3">
    <name type="scientific">Portunus trituberculatus</name>
    <name type="common">Swimming crab</name>
    <name type="synonym">Neptunus trituberculatus</name>
    <dbReference type="NCBI Taxonomy" id="210409"/>
    <lineage>
        <taxon>Eukaryota</taxon>
        <taxon>Metazoa</taxon>
        <taxon>Ecdysozoa</taxon>
        <taxon>Arthropoda</taxon>
        <taxon>Crustacea</taxon>
        <taxon>Multicrustacea</taxon>
        <taxon>Malacostraca</taxon>
        <taxon>Eumalacostraca</taxon>
        <taxon>Eucarida</taxon>
        <taxon>Decapoda</taxon>
        <taxon>Pleocyemata</taxon>
        <taxon>Brachyura</taxon>
        <taxon>Eubrachyura</taxon>
        <taxon>Portunoidea</taxon>
        <taxon>Portunidae</taxon>
        <taxon>Portuninae</taxon>
        <taxon>Portunus</taxon>
    </lineage>
</organism>
<gene>
    <name evidence="2" type="ORF">E2C01_020787</name>
</gene>
<evidence type="ECO:0000313" key="3">
    <source>
        <dbReference type="Proteomes" id="UP000324222"/>
    </source>
</evidence>
<evidence type="ECO:0000256" key="1">
    <source>
        <dbReference type="SAM" id="MobiDB-lite"/>
    </source>
</evidence>
<dbReference type="AlphaFoldDB" id="A0A5B7E315"/>
<evidence type="ECO:0000313" key="2">
    <source>
        <dbReference type="EMBL" id="MPC27613.1"/>
    </source>
</evidence>
<name>A0A5B7E315_PORTR</name>
<protein>
    <submittedName>
        <fullName evidence="2">Uncharacterized protein</fullName>
    </submittedName>
</protein>
<accession>A0A5B7E315</accession>
<feature type="region of interest" description="Disordered" evidence="1">
    <location>
        <begin position="64"/>
        <end position="123"/>
    </location>
</feature>
<proteinExistence type="predicted"/>
<comment type="caution">
    <text evidence="2">The sequence shown here is derived from an EMBL/GenBank/DDBJ whole genome shotgun (WGS) entry which is preliminary data.</text>
</comment>
<feature type="compositionally biased region" description="Basic and acidic residues" evidence="1">
    <location>
        <begin position="86"/>
        <end position="98"/>
    </location>
</feature>
<feature type="region of interest" description="Disordered" evidence="1">
    <location>
        <begin position="20"/>
        <end position="50"/>
    </location>
</feature>
<reference evidence="2 3" key="1">
    <citation type="submission" date="2019-05" db="EMBL/GenBank/DDBJ databases">
        <title>Another draft genome of Portunus trituberculatus and its Hox gene families provides insights of decapod evolution.</title>
        <authorList>
            <person name="Jeong J.-H."/>
            <person name="Song I."/>
            <person name="Kim S."/>
            <person name="Choi T."/>
            <person name="Kim D."/>
            <person name="Ryu S."/>
            <person name="Kim W."/>
        </authorList>
    </citation>
    <scope>NUCLEOTIDE SEQUENCE [LARGE SCALE GENOMIC DNA]</scope>
    <source>
        <tissue evidence="2">Muscle</tissue>
    </source>
</reference>
<sequence>MYSFESCTVLERVCGVPQCHSRAAPRVPEARQESEQPPTHPPSQLRPGAALQKHIRLRIRGRHEAGQFSWRGKGVPSGAENLNNPSRREPSGRCEGKGKITVNEGQPDDSARRSLDLAQLGFD</sequence>
<dbReference type="Proteomes" id="UP000324222">
    <property type="component" value="Unassembled WGS sequence"/>
</dbReference>